<feature type="domain" description="UBZ3-type" evidence="8">
    <location>
        <begin position="280"/>
        <end position="314"/>
    </location>
</feature>
<feature type="compositionally biased region" description="Polar residues" evidence="7">
    <location>
        <begin position="47"/>
        <end position="62"/>
    </location>
</feature>
<evidence type="ECO:0000313" key="9">
    <source>
        <dbReference type="EMBL" id="JAU00960.1"/>
    </source>
</evidence>
<protein>
    <submittedName>
        <fullName evidence="9">Putative dna polymerase eta</fullName>
    </submittedName>
</protein>
<dbReference type="EMBL" id="GFAA01002475">
    <property type="protein sequence ID" value="JAU00960.1"/>
    <property type="molecule type" value="mRNA"/>
</dbReference>
<feature type="compositionally biased region" description="Low complexity" evidence="7">
    <location>
        <begin position="113"/>
        <end position="135"/>
    </location>
</feature>
<dbReference type="InterPro" id="IPR041298">
    <property type="entry name" value="UBZ3"/>
</dbReference>
<feature type="compositionally biased region" description="Polar residues" evidence="7">
    <location>
        <begin position="239"/>
        <end position="258"/>
    </location>
</feature>
<keyword evidence="5" id="KW-0234">DNA repair</keyword>
<dbReference type="GO" id="GO:0005634">
    <property type="term" value="C:nucleus"/>
    <property type="evidence" value="ECO:0007669"/>
    <property type="project" value="UniProtKB-SubCell"/>
</dbReference>
<feature type="region of interest" description="Disordered" evidence="7">
    <location>
        <begin position="1"/>
        <end position="153"/>
    </location>
</feature>
<organism evidence="9">
    <name type="scientific">Amblyomma sculptum</name>
    <name type="common">Tick</name>
    <dbReference type="NCBI Taxonomy" id="1581419"/>
    <lineage>
        <taxon>Eukaryota</taxon>
        <taxon>Metazoa</taxon>
        <taxon>Ecdysozoa</taxon>
        <taxon>Arthropoda</taxon>
        <taxon>Chelicerata</taxon>
        <taxon>Arachnida</taxon>
        <taxon>Acari</taxon>
        <taxon>Parasitiformes</taxon>
        <taxon>Ixodida</taxon>
        <taxon>Ixodoidea</taxon>
        <taxon>Ixodidae</taxon>
        <taxon>Amblyomminae</taxon>
        <taxon>Amblyomma</taxon>
    </lineage>
</organism>
<keyword evidence="4" id="KW-0227">DNA damage</keyword>
<evidence type="ECO:0000256" key="1">
    <source>
        <dbReference type="ARBA" id="ARBA00004123"/>
    </source>
</evidence>
<reference evidence="9" key="2">
    <citation type="journal article" date="2017" name="Front. Cell. Infect. Microbiol.">
        <title>Analysis of the Salivary Gland Transcriptome of Unfed and Partially Fed Amblyomma sculptum Ticks and Descriptive Proteome of the Saliva.</title>
        <authorList>
            <person name="Esteves E."/>
            <person name="Maruyama S.R."/>
            <person name="Kawahara R."/>
            <person name="Fujita A."/>
            <person name="Martins L.A."/>
            <person name="Righi A.A."/>
            <person name="Costa F.B."/>
            <person name="Palmisano G."/>
            <person name="Labruna M.B."/>
            <person name="Sa-Nunes A."/>
            <person name="Ribeiro J.M.C."/>
            <person name="Fogaca A.C."/>
        </authorList>
    </citation>
    <scope>NUCLEOTIDE SEQUENCE</scope>
</reference>
<dbReference type="Pfam" id="PF18439">
    <property type="entry name" value="zf_UBZ"/>
    <property type="match status" value="1"/>
</dbReference>
<evidence type="ECO:0000256" key="3">
    <source>
        <dbReference type="ARBA" id="ARBA00022723"/>
    </source>
</evidence>
<evidence type="ECO:0000259" key="8">
    <source>
        <dbReference type="PROSITE" id="PS51907"/>
    </source>
</evidence>
<dbReference type="AlphaFoldDB" id="A0A1E1XPI5"/>
<evidence type="ECO:0000256" key="4">
    <source>
        <dbReference type="ARBA" id="ARBA00022763"/>
    </source>
</evidence>
<evidence type="ECO:0000256" key="6">
    <source>
        <dbReference type="ARBA" id="ARBA00023242"/>
    </source>
</evidence>
<feature type="compositionally biased region" description="Basic residues" evidence="7">
    <location>
        <begin position="136"/>
        <end position="147"/>
    </location>
</feature>
<evidence type="ECO:0000256" key="2">
    <source>
        <dbReference type="ARBA" id="ARBA00022679"/>
    </source>
</evidence>
<evidence type="ECO:0000256" key="5">
    <source>
        <dbReference type="ARBA" id="ARBA00023204"/>
    </source>
</evidence>
<comment type="subcellular location">
    <subcellularLocation>
        <location evidence="1">Nucleus</location>
    </subcellularLocation>
</comment>
<dbReference type="PROSITE" id="PS51907">
    <property type="entry name" value="ZF_UBZ3"/>
    <property type="match status" value="1"/>
</dbReference>
<feature type="non-terminal residue" evidence="9">
    <location>
        <position position="1"/>
    </location>
</feature>
<keyword evidence="3" id="KW-0479">Metal-binding</keyword>
<keyword evidence="6" id="KW-0539">Nucleus</keyword>
<feature type="compositionally biased region" description="Basic and acidic residues" evidence="7">
    <location>
        <begin position="103"/>
        <end position="112"/>
    </location>
</feature>
<proteinExistence type="evidence at transcript level"/>
<dbReference type="GO" id="GO:0006281">
    <property type="term" value="P:DNA repair"/>
    <property type="evidence" value="ECO:0007669"/>
    <property type="project" value="UniProtKB-KW"/>
</dbReference>
<feature type="region of interest" description="Disordered" evidence="7">
    <location>
        <begin position="204"/>
        <end position="271"/>
    </location>
</feature>
<name>A0A1E1XPI5_AMBSC</name>
<sequence>ATKFRDSLEDGSQEISKFLVKQSKSATPKKRESAPPPPTTPEKANETSEAVSESKISASHSLETPKKEDQREDLPFSEKLAMILASPRQPSKDDSVVPPTVAKENRVEEVKRALSALTSSSSSKNTSKATGTTASKAKKATSKKSSKKATTVDTPKVSYFEKMWAKSEASAKDSPSADVAAKAENLKSSVCVEGIDDALSVQRTDSFSSDGLPGSAVVLDEDDSKATSSRLSHVEEQRTSINAENTDSSGRAGTSSAVDDSACVVDSNSDEEGGNRLLIDPSLLYKCGQCGKTVVVWKKEEHDDYHVALNLSREDCTVTTVTKPVTVTRKRAASTSTKKVTRTKKACAEKTKTLKDFFT</sequence>
<evidence type="ECO:0000256" key="7">
    <source>
        <dbReference type="SAM" id="MobiDB-lite"/>
    </source>
</evidence>
<feature type="compositionally biased region" description="Basic and acidic residues" evidence="7">
    <location>
        <begin position="63"/>
        <end position="76"/>
    </location>
</feature>
<accession>A0A1E1XPI5</accession>
<dbReference type="GO" id="GO:0016740">
    <property type="term" value="F:transferase activity"/>
    <property type="evidence" value="ECO:0007669"/>
    <property type="project" value="UniProtKB-KW"/>
</dbReference>
<keyword evidence="2" id="KW-0808">Transferase</keyword>
<reference evidence="9" key="1">
    <citation type="submission" date="2016-09" db="EMBL/GenBank/DDBJ databases">
        <authorList>
            <person name="Capua I."/>
            <person name="De Benedictis P."/>
            <person name="Joannis T."/>
            <person name="Lombin L.H."/>
            <person name="Cattoli G."/>
        </authorList>
    </citation>
    <scope>NUCLEOTIDE SEQUENCE</scope>
</reference>
<dbReference type="GO" id="GO:0046872">
    <property type="term" value="F:metal ion binding"/>
    <property type="evidence" value="ECO:0007669"/>
    <property type="project" value="UniProtKB-KW"/>
</dbReference>